<organism evidence="7 8">
    <name type="scientific">Streptantibioticus parmotrematis</name>
    <dbReference type="NCBI Taxonomy" id="2873249"/>
    <lineage>
        <taxon>Bacteria</taxon>
        <taxon>Bacillati</taxon>
        <taxon>Actinomycetota</taxon>
        <taxon>Actinomycetes</taxon>
        <taxon>Kitasatosporales</taxon>
        <taxon>Streptomycetaceae</taxon>
        <taxon>Streptantibioticus</taxon>
    </lineage>
</organism>
<dbReference type="InterPro" id="IPR000847">
    <property type="entry name" value="LysR_HTH_N"/>
</dbReference>
<name>A0ABS7QU38_9ACTN</name>
<evidence type="ECO:0000256" key="5">
    <source>
        <dbReference type="SAM" id="MobiDB-lite"/>
    </source>
</evidence>
<feature type="domain" description="HTH lysR-type" evidence="6">
    <location>
        <begin position="30"/>
        <end position="87"/>
    </location>
</feature>
<keyword evidence="8" id="KW-1185">Reference proteome</keyword>
<keyword evidence="4" id="KW-0804">Transcription</keyword>
<dbReference type="Pfam" id="PF00126">
    <property type="entry name" value="HTH_1"/>
    <property type="match status" value="1"/>
</dbReference>
<comment type="caution">
    <text evidence="7">The sequence shown here is derived from an EMBL/GenBank/DDBJ whole genome shotgun (WGS) entry which is preliminary data.</text>
</comment>
<comment type="similarity">
    <text evidence="1">Belongs to the LysR transcriptional regulatory family.</text>
</comment>
<evidence type="ECO:0000256" key="1">
    <source>
        <dbReference type="ARBA" id="ARBA00009437"/>
    </source>
</evidence>
<keyword evidence="3" id="KW-0238">DNA-binding</keyword>
<proteinExistence type="inferred from homology"/>
<dbReference type="PRINTS" id="PR00039">
    <property type="entry name" value="HTHLYSR"/>
</dbReference>
<evidence type="ECO:0000313" key="8">
    <source>
        <dbReference type="Proteomes" id="UP001198565"/>
    </source>
</evidence>
<dbReference type="Proteomes" id="UP001198565">
    <property type="component" value="Unassembled WGS sequence"/>
</dbReference>
<protein>
    <submittedName>
        <fullName evidence="7">LysR family transcriptional regulator</fullName>
    </submittedName>
</protein>
<dbReference type="EMBL" id="JAINVZ010000011">
    <property type="protein sequence ID" value="MBY8886718.1"/>
    <property type="molecule type" value="Genomic_DNA"/>
</dbReference>
<dbReference type="SUPFAM" id="SSF53850">
    <property type="entry name" value="Periplasmic binding protein-like II"/>
    <property type="match status" value="1"/>
</dbReference>
<dbReference type="Gene3D" id="3.40.190.10">
    <property type="entry name" value="Periplasmic binding protein-like II"/>
    <property type="match status" value="2"/>
</dbReference>
<gene>
    <name evidence="7" type="ORF">K7472_17860</name>
</gene>
<dbReference type="InterPro" id="IPR036390">
    <property type="entry name" value="WH_DNA-bd_sf"/>
</dbReference>
<evidence type="ECO:0000256" key="4">
    <source>
        <dbReference type="ARBA" id="ARBA00023163"/>
    </source>
</evidence>
<reference evidence="7 8" key="1">
    <citation type="submission" date="2021-08" db="EMBL/GenBank/DDBJ databases">
        <title>Streptomyces sp. PTM05 isolated from lichen.</title>
        <authorList>
            <person name="Somphong A."/>
            <person name="Phongsopitanun W."/>
            <person name="Tanasupawat S."/>
        </authorList>
    </citation>
    <scope>NUCLEOTIDE SEQUENCE [LARGE SCALE GENOMIC DNA]</scope>
    <source>
        <strain evidence="7 8">Ptm05</strain>
    </source>
</reference>
<dbReference type="InterPro" id="IPR005119">
    <property type="entry name" value="LysR_subst-bd"/>
</dbReference>
<evidence type="ECO:0000256" key="2">
    <source>
        <dbReference type="ARBA" id="ARBA00023015"/>
    </source>
</evidence>
<dbReference type="SUPFAM" id="SSF46785">
    <property type="entry name" value="Winged helix' DNA-binding domain"/>
    <property type="match status" value="1"/>
</dbReference>
<accession>A0ABS7QU38</accession>
<keyword evidence="2" id="KW-0805">Transcription regulation</keyword>
<dbReference type="CDD" id="cd08420">
    <property type="entry name" value="PBP2_CysL_like"/>
    <property type="match status" value="1"/>
</dbReference>
<feature type="region of interest" description="Disordered" evidence="5">
    <location>
        <begin position="1"/>
        <end position="28"/>
    </location>
</feature>
<dbReference type="PANTHER" id="PTHR30126">
    <property type="entry name" value="HTH-TYPE TRANSCRIPTIONAL REGULATOR"/>
    <property type="match status" value="1"/>
</dbReference>
<dbReference type="InterPro" id="IPR036388">
    <property type="entry name" value="WH-like_DNA-bd_sf"/>
</dbReference>
<dbReference type="Pfam" id="PF03466">
    <property type="entry name" value="LysR_substrate"/>
    <property type="match status" value="1"/>
</dbReference>
<dbReference type="Gene3D" id="1.10.10.10">
    <property type="entry name" value="Winged helix-like DNA-binding domain superfamily/Winged helix DNA-binding domain"/>
    <property type="match status" value="1"/>
</dbReference>
<evidence type="ECO:0000259" key="6">
    <source>
        <dbReference type="PROSITE" id="PS50931"/>
    </source>
</evidence>
<dbReference type="PROSITE" id="PS50931">
    <property type="entry name" value="HTH_LYSR"/>
    <property type="match status" value="1"/>
</dbReference>
<evidence type="ECO:0000256" key="3">
    <source>
        <dbReference type="ARBA" id="ARBA00023125"/>
    </source>
</evidence>
<evidence type="ECO:0000313" key="7">
    <source>
        <dbReference type="EMBL" id="MBY8886718.1"/>
    </source>
</evidence>
<dbReference type="PANTHER" id="PTHR30126:SF39">
    <property type="entry name" value="HTH-TYPE TRANSCRIPTIONAL REGULATOR CYSL"/>
    <property type="match status" value="1"/>
</dbReference>
<sequence length="327" mass="35063">MTRSYAEAVTSLPPTGPTPRSDVRVPPRTPDLESLRLLVLVADLGSLGRAAARLGISQPSASRRLSTLERGLGLVLVDRSRRGSRLTSSGQVVAGWAHRVLEDLDGLLTGAEALRTERDAELRVAASLTVAEYLIPDWITELRRQQPELYVGLQVTNSEHVCGLVDSSSADIGFIESPQVPKGMSARQVATDRLVTVVAPDHPWARRRRPVTAEELSRTPLVLRERGSGTRQTLDRALGLAGLDLVRPLLELGSTAAVRGAVIAGTGPAVLSDLAVRGDIADGRLRAVEVEGLELRRSLRAIWPTGRRLIGPAADLVTVARRLGGRG</sequence>